<dbReference type="RefSeq" id="WP_368679022.1">
    <property type="nucleotide sequence ID" value="NZ_CP162411.1"/>
</dbReference>
<sequence length="29" mass="3349">MEDLGFNTSQPMIVTVERGRQVIETELRV</sequence>
<organism evidence="1">
    <name type="scientific">Dickeya oryzae</name>
    <dbReference type="NCBI Taxonomy" id="1240404"/>
    <lineage>
        <taxon>Bacteria</taxon>
        <taxon>Pseudomonadati</taxon>
        <taxon>Pseudomonadota</taxon>
        <taxon>Gammaproteobacteria</taxon>
        <taxon>Enterobacterales</taxon>
        <taxon>Pectobacteriaceae</taxon>
        <taxon>Dickeya</taxon>
    </lineage>
</organism>
<accession>A0AB39IMQ2</accession>
<dbReference type="AlphaFoldDB" id="A0AB39IMQ2"/>
<protein>
    <recommendedName>
        <fullName evidence="2">Type I addiction module toxin, SymE family</fullName>
    </recommendedName>
</protein>
<proteinExistence type="predicted"/>
<name>A0AB39IMQ2_9GAMM</name>
<reference evidence="1" key="1">
    <citation type="submission" date="2024-07" db="EMBL/GenBank/DDBJ databases">
        <authorList>
            <person name="Pedron J."/>
        </authorList>
    </citation>
    <scope>NUCLEOTIDE SEQUENCE</scope>
    <source>
        <strain evidence="1">A642-S2-A17</strain>
    </source>
</reference>
<evidence type="ECO:0008006" key="2">
    <source>
        <dbReference type="Google" id="ProtNLM"/>
    </source>
</evidence>
<dbReference type="EMBL" id="CP162411">
    <property type="protein sequence ID" value="XDL16890.1"/>
    <property type="molecule type" value="Genomic_DNA"/>
</dbReference>
<gene>
    <name evidence="1" type="ORF">LF923_0020550</name>
</gene>
<evidence type="ECO:0000313" key="1">
    <source>
        <dbReference type="EMBL" id="XDL16890.1"/>
    </source>
</evidence>